<feature type="transmembrane region" description="Helical" evidence="9">
    <location>
        <begin position="305"/>
        <end position="326"/>
    </location>
</feature>
<comment type="subcellular location">
    <subcellularLocation>
        <location evidence="1">Endoplasmic reticulum membrane</location>
        <topology evidence="1">Multi-pass membrane protein</topology>
    </subcellularLocation>
</comment>
<evidence type="ECO:0000256" key="1">
    <source>
        <dbReference type="ARBA" id="ARBA00004477"/>
    </source>
</evidence>
<feature type="transmembrane region" description="Helical" evidence="9">
    <location>
        <begin position="368"/>
        <end position="387"/>
    </location>
</feature>
<protein>
    <recommendedName>
        <fullName evidence="10">Phosphatidic acid phosphatase type 2/haloperoxidase domain-containing protein</fullName>
    </recommendedName>
</protein>
<evidence type="ECO:0000256" key="2">
    <source>
        <dbReference type="ARBA" id="ARBA00022692"/>
    </source>
</evidence>
<keyword evidence="3" id="KW-0378">Hydrolase</keyword>
<dbReference type="AlphaFoldDB" id="A0A9W4XED0"/>
<feature type="transmembrane region" description="Helical" evidence="9">
    <location>
        <begin position="278"/>
        <end position="298"/>
    </location>
</feature>
<feature type="region of interest" description="Disordered" evidence="8">
    <location>
        <begin position="89"/>
        <end position="128"/>
    </location>
</feature>
<dbReference type="InterPro" id="IPR000326">
    <property type="entry name" value="PAP2/HPO"/>
</dbReference>
<evidence type="ECO:0000256" key="9">
    <source>
        <dbReference type="SAM" id="Phobius"/>
    </source>
</evidence>
<dbReference type="CDD" id="cd03388">
    <property type="entry name" value="PAP2_SPPase1"/>
    <property type="match status" value="1"/>
</dbReference>
<dbReference type="PANTHER" id="PTHR14969">
    <property type="entry name" value="SPHINGOSINE-1-PHOSPHATE PHOSPHOHYDROLASE"/>
    <property type="match status" value="1"/>
</dbReference>
<keyword evidence="2 9" id="KW-0812">Transmembrane</keyword>
<evidence type="ECO:0000256" key="4">
    <source>
        <dbReference type="ARBA" id="ARBA00022824"/>
    </source>
</evidence>
<feature type="domain" description="Phosphatidic acid phosphatase type 2/haloperoxidase" evidence="10">
    <location>
        <begin position="204"/>
        <end position="323"/>
    </location>
</feature>
<name>A0A9W4XED0_9PLEO</name>
<dbReference type="OrthoDB" id="301434at2759"/>
<gene>
    <name evidence="11" type="ORF">PDIGIT_LOCUS1812</name>
</gene>
<dbReference type="EMBL" id="CAOQHR010000001">
    <property type="protein sequence ID" value="CAI6273299.1"/>
    <property type="molecule type" value="Genomic_DNA"/>
</dbReference>
<feature type="transmembrane region" description="Helical" evidence="9">
    <location>
        <begin position="338"/>
        <end position="356"/>
    </location>
</feature>
<evidence type="ECO:0000313" key="11">
    <source>
        <dbReference type="EMBL" id="CAI6273299.1"/>
    </source>
</evidence>
<evidence type="ECO:0000256" key="5">
    <source>
        <dbReference type="ARBA" id="ARBA00022989"/>
    </source>
</evidence>
<sequence length="659" mass="72848">MDDGSTDYIRGQSRLAAILLLSRRLGNPSGEKPIPTTLSTLPPHPPTSHLFAVAHLPRVAPFHALGAYTTEHLHAGAVVIAMIFMSSPPPLHQGQPPPGSDFTTKDAHTPGKEKAKENDPRFDAGNKHQDHYTRRLPAWRNAMRKAMIPIVRWETPYLAYMQERIRTPTLDSYFAYTANLGTHTFFMVFLPILFWCGYTSMGRAMVHMLAGGVFVSGFLKDMVCLPRPLSPPLARITMSGSVALEYGFPSSHSTNAVSVVVYLVHILRQSRDEYNPTVYLVLQGLCYFYAVSIIFGRLYCGMHGFLDVVVGSILGAVIGVLQVIYGQSLDDFIFSPEYTNMAILVLIMLVLVRIHPEPADDCPCFDDTVSFLAVVIGINAGAWHYHLSGYAWDEPMPSTAPFQLDTIGLPTSAVRILLGVVVIFLWRAGTKSALFKLLPPIFRSLERASLNLPRAFFLNASKYTSIPTLRDDDNVIPPASNLPNMLKNLAHPRKRSVSVGPQSAADAYETLAYRNRRRRESINSADGIVPEVAEIDHSDTTRRSSARSEERPLGVGLLPTPIASRVHSHEQMMGTGSSTTRLVFTPPDSETDFAGEAVQTPAEAENEKRELFRKLMIPRVRYDVEVVTKLIVYAGIAWLAVEGNPILFELVGLGMGVRP</sequence>
<dbReference type="Pfam" id="PF01569">
    <property type="entry name" value="PAP2"/>
    <property type="match status" value="1"/>
</dbReference>
<reference evidence="11" key="1">
    <citation type="submission" date="2023-01" db="EMBL/GenBank/DDBJ databases">
        <authorList>
            <person name="Van Ghelder C."/>
            <person name="Rancurel C."/>
        </authorList>
    </citation>
    <scope>NUCLEOTIDE SEQUENCE</scope>
    <source>
        <strain evidence="11">CNCM I-4278</strain>
    </source>
</reference>
<comment type="caution">
    <text evidence="11">The sequence shown here is derived from an EMBL/GenBank/DDBJ whole genome shotgun (WGS) entry which is preliminary data.</text>
</comment>
<comment type="similarity">
    <text evidence="7">Belongs to the type 2 lipid phosphate phosphatase family.</text>
</comment>
<accession>A0A9W4XED0</accession>
<evidence type="ECO:0000256" key="3">
    <source>
        <dbReference type="ARBA" id="ARBA00022801"/>
    </source>
</evidence>
<evidence type="ECO:0000256" key="7">
    <source>
        <dbReference type="ARBA" id="ARBA00038324"/>
    </source>
</evidence>
<evidence type="ECO:0000313" key="12">
    <source>
        <dbReference type="Proteomes" id="UP001152607"/>
    </source>
</evidence>
<dbReference type="SMART" id="SM00014">
    <property type="entry name" value="acidPPc"/>
    <property type="match status" value="1"/>
</dbReference>
<dbReference type="PANTHER" id="PTHR14969:SF28">
    <property type="entry name" value="DIHYDROSPHINGOSINE 1-PHOSPHATE PHOSPHATASE LCB3-RELATED"/>
    <property type="match status" value="1"/>
</dbReference>
<dbReference type="GO" id="GO:0042392">
    <property type="term" value="F:sphingosine-1-phosphate phosphatase activity"/>
    <property type="evidence" value="ECO:0007669"/>
    <property type="project" value="TreeGrafter"/>
</dbReference>
<keyword evidence="4" id="KW-0256">Endoplasmic reticulum</keyword>
<dbReference type="Proteomes" id="UP001152607">
    <property type="component" value="Unassembled WGS sequence"/>
</dbReference>
<evidence type="ECO:0000256" key="8">
    <source>
        <dbReference type="SAM" id="MobiDB-lite"/>
    </source>
</evidence>
<feature type="compositionally biased region" description="Basic and acidic residues" evidence="8">
    <location>
        <begin position="103"/>
        <end position="128"/>
    </location>
</feature>
<evidence type="ECO:0000256" key="6">
    <source>
        <dbReference type="ARBA" id="ARBA00023136"/>
    </source>
</evidence>
<dbReference type="Gene3D" id="1.20.144.10">
    <property type="entry name" value="Phosphatidic acid phosphatase type 2/haloperoxidase"/>
    <property type="match status" value="1"/>
</dbReference>
<feature type="compositionally biased region" description="Pro residues" evidence="8">
    <location>
        <begin position="89"/>
        <end position="99"/>
    </location>
</feature>
<keyword evidence="12" id="KW-1185">Reference proteome</keyword>
<dbReference type="SUPFAM" id="SSF48317">
    <property type="entry name" value="Acid phosphatase/Vanadium-dependent haloperoxidase"/>
    <property type="match status" value="1"/>
</dbReference>
<feature type="transmembrane region" description="Helical" evidence="9">
    <location>
        <begin position="622"/>
        <end position="641"/>
    </location>
</feature>
<proteinExistence type="inferred from homology"/>
<dbReference type="GO" id="GO:0005789">
    <property type="term" value="C:endoplasmic reticulum membrane"/>
    <property type="evidence" value="ECO:0007669"/>
    <property type="project" value="UniProtKB-SubCell"/>
</dbReference>
<dbReference type="InterPro" id="IPR036938">
    <property type="entry name" value="PAP2/HPO_sf"/>
</dbReference>
<feature type="transmembrane region" description="Helical" evidence="9">
    <location>
        <begin position="407"/>
        <end position="426"/>
    </location>
</feature>
<keyword evidence="6 9" id="KW-0472">Membrane</keyword>
<keyword evidence="5 9" id="KW-1133">Transmembrane helix</keyword>
<evidence type="ECO:0000259" key="10">
    <source>
        <dbReference type="SMART" id="SM00014"/>
    </source>
</evidence>
<organism evidence="11 12">
    <name type="scientific">Periconia digitata</name>
    <dbReference type="NCBI Taxonomy" id="1303443"/>
    <lineage>
        <taxon>Eukaryota</taxon>
        <taxon>Fungi</taxon>
        <taxon>Dikarya</taxon>
        <taxon>Ascomycota</taxon>
        <taxon>Pezizomycotina</taxon>
        <taxon>Dothideomycetes</taxon>
        <taxon>Pleosporomycetidae</taxon>
        <taxon>Pleosporales</taxon>
        <taxon>Massarineae</taxon>
        <taxon>Periconiaceae</taxon>
        <taxon>Periconia</taxon>
    </lineage>
</organism>
<feature type="transmembrane region" description="Helical" evidence="9">
    <location>
        <begin position="173"/>
        <end position="194"/>
    </location>
</feature>